<evidence type="ECO:0000256" key="4">
    <source>
        <dbReference type="ARBA" id="ARBA00029454"/>
    </source>
</evidence>
<dbReference type="CDD" id="cd05918">
    <property type="entry name" value="A_NRPS_SidN3_like"/>
    <property type="match status" value="1"/>
</dbReference>
<dbReference type="EMBL" id="KZ825194">
    <property type="protein sequence ID" value="PYI15151.1"/>
    <property type="molecule type" value="Genomic_DNA"/>
</dbReference>
<proteinExistence type="inferred from homology"/>
<dbReference type="Gene3D" id="3.40.50.12780">
    <property type="entry name" value="N-terminal domain of ligase-like"/>
    <property type="match status" value="1"/>
</dbReference>
<comment type="similarity">
    <text evidence="4">Belongs to the NRP synthetase family.</text>
</comment>
<dbReference type="PANTHER" id="PTHR45527">
    <property type="entry name" value="NONRIBOSOMAL PEPTIDE SYNTHETASE"/>
    <property type="match status" value="1"/>
</dbReference>
<name>A0A2V5GVR2_ASPV1</name>
<dbReference type="Proteomes" id="UP000249829">
    <property type="component" value="Unassembled WGS sequence"/>
</dbReference>
<dbReference type="GO" id="GO:0005737">
    <property type="term" value="C:cytoplasm"/>
    <property type="evidence" value="ECO:0007669"/>
    <property type="project" value="TreeGrafter"/>
</dbReference>
<gene>
    <name evidence="6" type="ORF">BO99DRAFT_393304</name>
</gene>
<dbReference type="InterPro" id="IPR023213">
    <property type="entry name" value="CAT-like_dom_sf"/>
</dbReference>
<evidence type="ECO:0000313" key="6">
    <source>
        <dbReference type="EMBL" id="PYI15151.1"/>
    </source>
</evidence>
<accession>A0A2V5GVR2</accession>
<dbReference type="PROSITE" id="PS00012">
    <property type="entry name" value="PHOSPHOPANTETHEINE"/>
    <property type="match status" value="1"/>
</dbReference>
<dbReference type="InterPro" id="IPR020845">
    <property type="entry name" value="AMP-binding_CS"/>
</dbReference>
<dbReference type="CDD" id="cd19545">
    <property type="entry name" value="FUM14_C_NRPS-like"/>
    <property type="match status" value="1"/>
</dbReference>
<dbReference type="Pfam" id="PF00668">
    <property type="entry name" value="Condensation"/>
    <property type="match status" value="1"/>
</dbReference>
<dbReference type="GO" id="GO:0044550">
    <property type="term" value="P:secondary metabolite biosynthetic process"/>
    <property type="evidence" value="ECO:0007669"/>
    <property type="project" value="TreeGrafter"/>
</dbReference>
<evidence type="ECO:0000313" key="7">
    <source>
        <dbReference type="Proteomes" id="UP000249829"/>
    </source>
</evidence>
<dbReference type="Gene3D" id="1.10.1200.10">
    <property type="entry name" value="ACP-like"/>
    <property type="match status" value="1"/>
</dbReference>
<dbReference type="FunFam" id="3.40.50.12780:FF:000014">
    <property type="entry name" value="Nonribosomal peptide synthetase 1"/>
    <property type="match status" value="1"/>
</dbReference>
<evidence type="ECO:0000259" key="5">
    <source>
        <dbReference type="PROSITE" id="PS50075"/>
    </source>
</evidence>
<dbReference type="Gene3D" id="3.30.559.30">
    <property type="entry name" value="Nonribosomal peptide synthetase, condensation domain"/>
    <property type="match status" value="1"/>
</dbReference>
<dbReference type="PROSITE" id="PS00455">
    <property type="entry name" value="AMP_BINDING"/>
    <property type="match status" value="1"/>
</dbReference>
<dbReference type="PROSITE" id="PS50075">
    <property type="entry name" value="CARRIER"/>
    <property type="match status" value="1"/>
</dbReference>
<sequence length="1036" mass="112165">MVPSMYLAIPQIPMTTTGKTDRLRLREIGSSLTLDQLAAMQPSRATEKRAPQTEMEYRLQQLWAATLGIGPSSIGTEDSFLRIGGESMAAIRLVQLARKEGIVLTVADIFNQPRLCEMARAAQEKQTSVVPIVPPFSLLRGGAGEPDTRALAAAAACGVAAQSIADILPCTPLQEGLLALTAKQDGDYVHQLVSKLPATVDLVRLQAALTEVIQEAPILRTRIVDLPNAGLMQVVLTERFEWTTGSELDRFLESEKARPMGLGTPLSRFGLVSDHREGNLHFVWTIHHALYDGWSLPLLLERIEAVYAGDCSDSLPSFAGFVRYLADCPVADAHAYWQSQLNGAQAAVFPALPSPEYQPQCRDLLQCSIANVTWPGNDITASTAVRTAWAILTARYTLSADVLFGATVSGRQAPVPYIERMAGPTIATVPIRVNVQADSTVASLMQSIQSQAVAMIPYEQTGLKQIRQINSDTEQATQLQSLLVVQPPSSRSSRPPDECLLRVDLDAVDEFNTINTYALMLECRLGSNEMGLRIRYDRELIGTEQVERIAKQFEAVLRHVCSQETAQELVCTVTAASEDDLAQIWAWNATVPQNIPGCVHDLIAQRTQQQPDAPAICAWDGQLSYRELDVLSTRLAFSLVQRGAGRNTVIPLCFEKTVWTPVAMLAAIKAGSTVVAMDPGQPEDRLESIVKQTQPPLILASETYMPLASRLTEVAICVNTTALQVLAETCLEPPKLPIVHPTDGLYIAFTSGSTGNPKGATMTHQNTRSAIYHGLQALGFTSTTRVLGFSSYAFDAVWLEFLYAMASGGCLCIPSDLQRNSGDLAGCIAQLQVNHALLTPSTARLLDAAAVPTLRTLVLIGEAVTGEDLARWAGKVDLKNGYGPAECSALTTIYTFEGPNDQPSIIGPTVGLVPWVVEPSDGACLSPLGAVGELWVEGPLVGKGYLGDPDKTAASFVYDPSWLLHGAPGYPGRQARLYKTGDLVRYTSDGRLIYVGRKDTQVKIRGQRVELAEIEHYIKQATRASVVVDMASPQGS</sequence>
<dbReference type="Pfam" id="PF00501">
    <property type="entry name" value="AMP-binding"/>
    <property type="match status" value="1"/>
</dbReference>
<keyword evidence="2" id="KW-0597">Phosphoprotein</keyword>
<dbReference type="InterPro" id="IPR001242">
    <property type="entry name" value="Condensation_dom"/>
</dbReference>
<dbReference type="Gene3D" id="3.30.300.30">
    <property type="match status" value="2"/>
</dbReference>
<dbReference type="NCBIfam" id="TIGR01733">
    <property type="entry name" value="AA-adenyl-dom"/>
    <property type="match status" value="1"/>
</dbReference>
<evidence type="ECO:0000256" key="1">
    <source>
        <dbReference type="ARBA" id="ARBA00022450"/>
    </source>
</evidence>
<dbReference type="AlphaFoldDB" id="A0A2V5GVR2"/>
<protein>
    <submittedName>
        <fullName evidence="6">Amino acid adenylation</fullName>
    </submittedName>
</protein>
<feature type="non-terminal residue" evidence="6">
    <location>
        <position position="1036"/>
    </location>
</feature>
<dbReference type="InterPro" id="IPR006162">
    <property type="entry name" value="Ppantetheine_attach_site"/>
</dbReference>
<dbReference type="GO" id="GO:0016874">
    <property type="term" value="F:ligase activity"/>
    <property type="evidence" value="ECO:0007669"/>
    <property type="project" value="UniProtKB-KW"/>
</dbReference>
<keyword evidence="7" id="KW-1185">Reference proteome</keyword>
<dbReference type="STRING" id="1450538.A0A2V5GVR2"/>
<dbReference type="InterPro" id="IPR042099">
    <property type="entry name" value="ANL_N_sf"/>
</dbReference>
<keyword evidence="3" id="KW-0436">Ligase</keyword>
<evidence type="ECO:0000256" key="2">
    <source>
        <dbReference type="ARBA" id="ARBA00022553"/>
    </source>
</evidence>
<feature type="domain" description="Carrier" evidence="5">
    <location>
        <begin position="50"/>
        <end position="126"/>
    </location>
</feature>
<dbReference type="Pfam" id="PF00550">
    <property type="entry name" value="PP-binding"/>
    <property type="match status" value="1"/>
</dbReference>
<organism evidence="6 7">
    <name type="scientific">Aspergillus violaceofuscus (strain CBS 115571)</name>
    <dbReference type="NCBI Taxonomy" id="1450538"/>
    <lineage>
        <taxon>Eukaryota</taxon>
        <taxon>Fungi</taxon>
        <taxon>Dikarya</taxon>
        <taxon>Ascomycota</taxon>
        <taxon>Pezizomycotina</taxon>
        <taxon>Eurotiomycetes</taxon>
        <taxon>Eurotiomycetidae</taxon>
        <taxon>Eurotiales</taxon>
        <taxon>Aspergillaceae</taxon>
        <taxon>Aspergillus</taxon>
    </lineage>
</organism>
<dbReference type="Gene3D" id="3.30.559.10">
    <property type="entry name" value="Chloramphenicol acetyltransferase-like domain"/>
    <property type="match status" value="1"/>
</dbReference>
<dbReference type="InterPro" id="IPR010071">
    <property type="entry name" value="AA_adenyl_dom"/>
</dbReference>
<evidence type="ECO:0000256" key="3">
    <source>
        <dbReference type="ARBA" id="ARBA00022598"/>
    </source>
</evidence>
<dbReference type="FunFam" id="1.10.1200.10:FF:000005">
    <property type="entry name" value="Nonribosomal peptide synthetase 1"/>
    <property type="match status" value="1"/>
</dbReference>
<dbReference type="GO" id="GO:0031177">
    <property type="term" value="F:phosphopantetheine binding"/>
    <property type="evidence" value="ECO:0007669"/>
    <property type="project" value="TreeGrafter"/>
</dbReference>
<dbReference type="OMA" id="WALHPAI"/>
<reference evidence="6 7" key="1">
    <citation type="submission" date="2018-02" db="EMBL/GenBank/DDBJ databases">
        <title>The genomes of Aspergillus section Nigri reveals drivers in fungal speciation.</title>
        <authorList>
            <consortium name="DOE Joint Genome Institute"/>
            <person name="Vesth T.C."/>
            <person name="Nybo J."/>
            <person name="Theobald S."/>
            <person name="Brandl J."/>
            <person name="Frisvad J.C."/>
            <person name="Nielsen K.F."/>
            <person name="Lyhne E.K."/>
            <person name="Kogle M.E."/>
            <person name="Kuo A."/>
            <person name="Riley R."/>
            <person name="Clum A."/>
            <person name="Nolan M."/>
            <person name="Lipzen A."/>
            <person name="Salamov A."/>
            <person name="Henrissat B."/>
            <person name="Wiebenga A."/>
            <person name="De vries R.P."/>
            <person name="Grigoriev I.V."/>
            <person name="Mortensen U.H."/>
            <person name="Andersen M.R."/>
            <person name="Baker S.E."/>
        </authorList>
    </citation>
    <scope>NUCLEOTIDE SEQUENCE [LARGE SCALE GENOMIC DNA]</scope>
    <source>
        <strain evidence="6 7">CBS 115571</strain>
    </source>
</reference>
<dbReference type="SUPFAM" id="SSF52777">
    <property type="entry name" value="CoA-dependent acyltransferases"/>
    <property type="match status" value="2"/>
</dbReference>
<dbReference type="SUPFAM" id="SSF56801">
    <property type="entry name" value="Acetyl-CoA synthetase-like"/>
    <property type="match status" value="2"/>
</dbReference>
<dbReference type="SUPFAM" id="SSF47336">
    <property type="entry name" value="ACP-like"/>
    <property type="match status" value="1"/>
</dbReference>
<dbReference type="InterPro" id="IPR045851">
    <property type="entry name" value="AMP-bd_C_sf"/>
</dbReference>
<keyword evidence="1" id="KW-0596">Phosphopantetheine</keyword>
<dbReference type="PANTHER" id="PTHR45527:SF1">
    <property type="entry name" value="FATTY ACID SYNTHASE"/>
    <property type="match status" value="1"/>
</dbReference>
<dbReference type="InterPro" id="IPR036736">
    <property type="entry name" value="ACP-like_sf"/>
</dbReference>
<dbReference type="InterPro" id="IPR009081">
    <property type="entry name" value="PP-bd_ACP"/>
</dbReference>
<dbReference type="GO" id="GO:0043041">
    <property type="term" value="P:amino acid activation for nonribosomal peptide biosynthetic process"/>
    <property type="evidence" value="ECO:0007669"/>
    <property type="project" value="TreeGrafter"/>
</dbReference>
<dbReference type="InterPro" id="IPR000873">
    <property type="entry name" value="AMP-dep_synth/lig_dom"/>
</dbReference>